<gene>
    <name evidence="8" type="ORF">AWC38_SpisGene23804</name>
</gene>
<proteinExistence type="predicted"/>
<dbReference type="InterPro" id="IPR036691">
    <property type="entry name" value="Endo/exonu/phosph_ase_sf"/>
</dbReference>
<dbReference type="InterPro" id="IPR043502">
    <property type="entry name" value="DNA/RNA_pol_sf"/>
</dbReference>
<evidence type="ECO:0000256" key="2">
    <source>
        <dbReference type="ARBA" id="ARBA00022695"/>
    </source>
</evidence>
<sequence length="603" mass="68504">MPRQKKRGWLHIIFGIKRFQLYLYGRKFKLVTDHQPLTRIFGPKSSVSPLAAARLQRWAVLLLSGYDFDITFKTSADSTNPDFFSRFPLQSLPDHEDLDPDLHYVFATVTDELPVTAAEIAEGTKTDSLLVKVYEYTSSGWLGTCPSPELRPFWNRRDKLALENGCLLWGRRVIISLSLQKRLLEELRECHPGDIPSALEDLDKAIQLGKARDAAAAQVHTQRALIHRLEALALESRFGRHDAIVLGIYRPPTAVGKDYYNRLESDLNNLVSWAYLQRQLIVVTGDLNMDRLKPDEKEGKILCDLEQIHNLECLIKKPIRVTKTSQTLLDVMMTNKPEMFRTANVYDPGINDHAMVYGIMRERGIHHSSRVISVRSHKSIDEAMLLQDISSAPWHVGEIFDSIDDQYFYWKALLNDVLHERIAQGIGDSGLLTLTEEQLRDFKSIQDIRDSVRIGNGPKFSFSKVSQTEVQSALANLNVNKRFAMYADDHQVYSAGEKIEDVETILNDEGTRTSEWYQQNLLKCNQDKSQAMSLGPRHKKKRMNLNIKDINIKSSSGIDLLGVAIDDDLNFTKHINNVCTKGARKVGVLMRTTMETTGSPVIV</sequence>
<evidence type="ECO:0000256" key="6">
    <source>
        <dbReference type="ARBA" id="ARBA00022918"/>
    </source>
</evidence>
<dbReference type="Gene3D" id="3.60.10.10">
    <property type="entry name" value="Endonuclease/exonuclease/phosphatase"/>
    <property type="match status" value="1"/>
</dbReference>
<dbReference type="AlphaFoldDB" id="A0A2B4R1M2"/>
<dbReference type="EMBL" id="LSMT01001476">
    <property type="protein sequence ID" value="PFX12264.1"/>
    <property type="molecule type" value="Genomic_DNA"/>
</dbReference>
<dbReference type="InterPro" id="IPR041373">
    <property type="entry name" value="RT_RNaseH"/>
</dbReference>
<keyword evidence="6" id="KW-0695">RNA-directed DNA polymerase</keyword>
<dbReference type="PANTHER" id="PTHR37984">
    <property type="entry name" value="PROTEIN CBG26694"/>
    <property type="match status" value="1"/>
</dbReference>
<dbReference type="InterPro" id="IPR050951">
    <property type="entry name" value="Retrovirus_Pol_polyprotein"/>
</dbReference>
<evidence type="ECO:0000313" key="8">
    <source>
        <dbReference type="EMBL" id="PFX12264.1"/>
    </source>
</evidence>
<evidence type="ECO:0000313" key="9">
    <source>
        <dbReference type="Proteomes" id="UP000225706"/>
    </source>
</evidence>
<dbReference type="GO" id="GO:0003964">
    <property type="term" value="F:RNA-directed DNA polymerase activity"/>
    <property type="evidence" value="ECO:0007669"/>
    <property type="project" value="UniProtKB-KW"/>
</dbReference>
<organism evidence="8 9">
    <name type="scientific">Stylophora pistillata</name>
    <name type="common">Smooth cauliflower coral</name>
    <dbReference type="NCBI Taxonomy" id="50429"/>
    <lineage>
        <taxon>Eukaryota</taxon>
        <taxon>Metazoa</taxon>
        <taxon>Cnidaria</taxon>
        <taxon>Anthozoa</taxon>
        <taxon>Hexacorallia</taxon>
        <taxon>Scleractinia</taxon>
        <taxon>Astrocoeniina</taxon>
        <taxon>Pocilloporidae</taxon>
        <taxon>Stylophora</taxon>
    </lineage>
</organism>
<evidence type="ECO:0000259" key="7">
    <source>
        <dbReference type="Pfam" id="PF17917"/>
    </source>
</evidence>
<dbReference type="Pfam" id="PF17917">
    <property type="entry name" value="RT_RNaseH"/>
    <property type="match status" value="1"/>
</dbReference>
<reference evidence="9" key="1">
    <citation type="journal article" date="2017" name="bioRxiv">
        <title>Comparative analysis of the genomes of Stylophora pistillata and Acropora digitifera provides evidence for extensive differences between species of corals.</title>
        <authorList>
            <person name="Voolstra C.R."/>
            <person name="Li Y."/>
            <person name="Liew Y.J."/>
            <person name="Baumgarten S."/>
            <person name="Zoccola D."/>
            <person name="Flot J.-F."/>
            <person name="Tambutte S."/>
            <person name="Allemand D."/>
            <person name="Aranda M."/>
        </authorList>
    </citation>
    <scope>NUCLEOTIDE SEQUENCE [LARGE SCALE GENOMIC DNA]</scope>
</reference>
<evidence type="ECO:0000256" key="1">
    <source>
        <dbReference type="ARBA" id="ARBA00022679"/>
    </source>
</evidence>
<dbReference type="SUPFAM" id="SSF56672">
    <property type="entry name" value="DNA/RNA polymerases"/>
    <property type="match status" value="1"/>
</dbReference>
<keyword evidence="4" id="KW-0255">Endonuclease</keyword>
<keyword evidence="2" id="KW-0548">Nucleotidyltransferase</keyword>
<dbReference type="GO" id="GO:0016787">
    <property type="term" value="F:hydrolase activity"/>
    <property type="evidence" value="ECO:0007669"/>
    <property type="project" value="UniProtKB-KW"/>
</dbReference>
<dbReference type="PANTHER" id="PTHR37984:SF5">
    <property type="entry name" value="PROTEIN NYNRIN-LIKE"/>
    <property type="match status" value="1"/>
</dbReference>
<keyword evidence="5" id="KW-0378">Hydrolase</keyword>
<evidence type="ECO:0000256" key="5">
    <source>
        <dbReference type="ARBA" id="ARBA00022801"/>
    </source>
</evidence>
<comment type="caution">
    <text evidence="8">The sequence shown here is derived from an EMBL/GenBank/DDBJ whole genome shotgun (WGS) entry which is preliminary data.</text>
</comment>
<dbReference type="OrthoDB" id="5981979at2759"/>
<evidence type="ECO:0000256" key="4">
    <source>
        <dbReference type="ARBA" id="ARBA00022759"/>
    </source>
</evidence>
<name>A0A2B4R1M2_STYPI</name>
<protein>
    <recommendedName>
        <fullName evidence="7">Reverse transcriptase RNase H-like domain-containing protein</fullName>
    </recommendedName>
</protein>
<dbReference type="Proteomes" id="UP000225706">
    <property type="component" value="Unassembled WGS sequence"/>
</dbReference>
<accession>A0A2B4R1M2</accession>
<keyword evidence="1" id="KW-0808">Transferase</keyword>
<feature type="domain" description="Reverse transcriptase RNase H-like" evidence="7">
    <location>
        <begin position="9"/>
        <end position="62"/>
    </location>
</feature>
<dbReference type="GO" id="GO:0004519">
    <property type="term" value="F:endonuclease activity"/>
    <property type="evidence" value="ECO:0007669"/>
    <property type="project" value="UniProtKB-KW"/>
</dbReference>
<evidence type="ECO:0000256" key="3">
    <source>
        <dbReference type="ARBA" id="ARBA00022722"/>
    </source>
</evidence>
<keyword evidence="3" id="KW-0540">Nuclease</keyword>
<keyword evidence="9" id="KW-1185">Reference proteome</keyword>